<evidence type="ECO:0000256" key="1">
    <source>
        <dbReference type="SAM" id="MobiDB-lite"/>
    </source>
</evidence>
<reference evidence="2" key="1">
    <citation type="journal article" date="2008" name="ISME J.">
        <title>Genomic patterns of recombination, clonal divergence and environment in marine microbial populations.</title>
        <authorList>
            <person name="Konstantinidis K.T."/>
            <person name="Delong E.F."/>
        </authorList>
    </citation>
    <scope>NUCLEOTIDE SEQUENCE</scope>
</reference>
<accession>B3TA27</accession>
<name>B3TA27_9ZZZZ</name>
<proteinExistence type="predicted"/>
<sequence>MARFRTRIDGEPVLCRHPDDWKTPRLWRYGVATTPARGPLIGASQALTWARLSEIAVGCQWMSPQVRRGADTYSSEGGVGHPELARRTHPFRMFGTASRSRRPMTAPQASLADQA</sequence>
<protein>
    <submittedName>
        <fullName evidence="2">Uncharacterized protein</fullName>
    </submittedName>
</protein>
<dbReference type="AlphaFoldDB" id="B3TA27"/>
<feature type="region of interest" description="Disordered" evidence="1">
    <location>
        <begin position="69"/>
        <end position="115"/>
    </location>
</feature>
<evidence type="ECO:0000313" key="2">
    <source>
        <dbReference type="EMBL" id="ABZ09435.1"/>
    </source>
</evidence>
<dbReference type="EMBL" id="EU016651">
    <property type="protein sequence ID" value="ABZ09435.1"/>
    <property type="molecule type" value="Genomic_DNA"/>
</dbReference>
<organism evidence="2">
    <name type="scientific">uncultured marine microorganism HF4000_APKG8C21</name>
    <dbReference type="NCBI Taxonomy" id="455553"/>
    <lineage>
        <taxon>unclassified sequences</taxon>
        <taxon>environmental samples</taxon>
    </lineage>
</organism>
<gene>
    <name evidence="2" type="ORF">ALOHA_HF4000APKG8C21ctg1g24</name>
</gene>